<dbReference type="SUPFAM" id="SSF53850">
    <property type="entry name" value="Periplasmic binding protein-like II"/>
    <property type="match status" value="1"/>
</dbReference>
<dbReference type="PANTHER" id="PTHR30346:SF28">
    <property type="entry name" value="HTH-TYPE TRANSCRIPTIONAL REGULATOR CYNR"/>
    <property type="match status" value="1"/>
</dbReference>
<dbReference type="SUPFAM" id="SSF46785">
    <property type="entry name" value="Winged helix' DNA-binding domain"/>
    <property type="match status" value="1"/>
</dbReference>
<dbReference type="PROSITE" id="PS50931">
    <property type="entry name" value="HTH_LYSR"/>
    <property type="match status" value="1"/>
</dbReference>
<comment type="similarity">
    <text evidence="1">Belongs to the LysR transcriptional regulatory family.</text>
</comment>
<reference evidence="6" key="1">
    <citation type="submission" date="2022-06" db="EMBL/GenBank/DDBJ databases">
        <title>Sneathiella actinostolidae sp. nov., isolated from a sea anemonein the Western Pacific Ocean.</title>
        <authorList>
            <person name="Wei M.J."/>
        </authorList>
    </citation>
    <scope>NUCLEOTIDE SEQUENCE</scope>
    <source>
        <strain evidence="6">PHK-P5</strain>
    </source>
</reference>
<dbReference type="Gene3D" id="1.10.10.10">
    <property type="entry name" value="Winged helix-like DNA-binding domain superfamily/Winged helix DNA-binding domain"/>
    <property type="match status" value="1"/>
</dbReference>
<keyword evidence="4" id="KW-0804">Transcription</keyword>
<keyword evidence="7" id="KW-1185">Reference proteome</keyword>
<dbReference type="InterPro" id="IPR005119">
    <property type="entry name" value="LysR_subst-bd"/>
</dbReference>
<evidence type="ECO:0000256" key="2">
    <source>
        <dbReference type="ARBA" id="ARBA00023015"/>
    </source>
</evidence>
<gene>
    <name evidence="6" type="ORF">NBZ79_03150</name>
</gene>
<proteinExistence type="inferred from homology"/>
<dbReference type="Pfam" id="PF03466">
    <property type="entry name" value="LysR_substrate"/>
    <property type="match status" value="1"/>
</dbReference>
<dbReference type="Proteomes" id="UP001056291">
    <property type="component" value="Chromosome"/>
</dbReference>
<dbReference type="Pfam" id="PF00126">
    <property type="entry name" value="HTH_1"/>
    <property type="match status" value="1"/>
</dbReference>
<keyword evidence="2" id="KW-0805">Transcription regulation</keyword>
<dbReference type="PRINTS" id="PR00039">
    <property type="entry name" value="HTHLYSR"/>
</dbReference>
<dbReference type="InterPro" id="IPR036390">
    <property type="entry name" value="WH_DNA-bd_sf"/>
</dbReference>
<dbReference type="PANTHER" id="PTHR30346">
    <property type="entry name" value="TRANSCRIPTIONAL DUAL REGULATOR HCAR-RELATED"/>
    <property type="match status" value="1"/>
</dbReference>
<dbReference type="CDD" id="cd05466">
    <property type="entry name" value="PBP2_LTTR_substrate"/>
    <property type="match status" value="1"/>
</dbReference>
<evidence type="ECO:0000259" key="5">
    <source>
        <dbReference type="PROSITE" id="PS50931"/>
    </source>
</evidence>
<sequence>MEFHQIRYFLTTAETLNFTRAAERCNVSQPALTRAIKKLEEELGGALFRRERNRTHLTDLGQVMREHLGRVNTTTQDAVLAANKLLNLEKSPLKVGIMCTIGSARTIPFLSRFQMIHPGINLTIYDVTPQNLNEGLLSGNLDCALLGLPTDLEDRFDTVRLYQERMVAIFPADHRFSAMTDIPIGELADERYLDRLNCEFRNSFFELLRKRDIEVSVWYKSEREDWLQNMVLQGMGISIIPEFAISVEGVQNRPITDPDIMRNVELVTVSGRRRSPAVQAFVDEAAKYAWLA</sequence>
<protein>
    <submittedName>
        <fullName evidence="6">LysR family transcriptional regulator</fullName>
    </submittedName>
</protein>
<dbReference type="InterPro" id="IPR036388">
    <property type="entry name" value="WH-like_DNA-bd_sf"/>
</dbReference>
<dbReference type="EMBL" id="CP098747">
    <property type="protein sequence ID" value="USG61970.1"/>
    <property type="molecule type" value="Genomic_DNA"/>
</dbReference>
<organism evidence="6 7">
    <name type="scientific">Sneathiella marina</name>
    <dbReference type="NCBI Taxonomy" id="2950108"/>
    <lineage>
        <taxon>Bacteria</taxon>
        <taxon>Pseudomonadati</taxon>
        <taxon>Pseudomonadota</taxon>
        <taxon>Alphaproteobacteria</taxon>
        <taxon>Sneathiellales</taxon>
        <taxon>Sneathiellaceae</taxon>
        <taxon>Sneathiella</taxon>
    </lineage>
</organism>
<evidence type="ECO:0000313" key="6">
    <source>
        <dbReference type="EMBL" id="USG61970.1"/>
    </source>
</evidence>
<name>A0ABY4W442_9PROT</name>
<evidence type="ECO:0000313" key="7">
    <source>
        <dbReference type="Proteomes" id="UP001056291"/>
    </source>
</evidence>
<evidence type="ECO:0000256" key="1">
    <source>
        <dbReference type="ARBA" id="ARBA00009437"/>
    </source>
</evidence>
<accession>A0ABY4W442</accession>
<keyword evidence="3" id="KW-0238">DNA-binding</keyword>
<feature type="domain" description="HTH lysR-type" evidence="5">
    <location>
        <begin position="1"/>
        <end position="58"/>
    </location>
</feature>
<evidence type="ECO:0000256" key="3">
    <source>
        <dbReference type="ARBA" id="ARBA00023125"/>
    </source>
</evidence>
<dbReference type="InterPro" id="IPR000847">
    <property type="entry name" value="LysR_HTH_N"/>
</dbReference>
<dbReference type="RefSeq" id="WP_251935443.1">
    <property type="nucleotide sequence ID" value="NZ_CP098747.1"/>
</dbReference>
<dbReference type="Gene3D" id="3.40.190.290">
    <property type="match status" value="1"/>
</dbReference>
<evidence type="ECO:0000256" key="4">
    <source>
        <dbReference type="ARBA" id="ARBA00023163"/>
    </source>
</evidence>